<dbReference type="InParanoid" id="K0IGG1"/>
<dbReference type="EMBL" id="CP002408">
    <property type="protein sequence ID" value="AFU60481.1"/>
    <property type="molecule type" value="Genomic_DNA"/>
</dbReference>
<gene>
    <name evidence="2" type="ordered locus">Ngar_c35680</name>
</gene>
<sequence length="278" mass="30138">MMEKYFLRVTVLAGFFFMLILSLPAVAVAQLYFPPADTKAEKLSPKRSLNINFLTIDEILKAQKKLGSDIYVQISNTSQGQPSEVQAVVLGNTMYVTWIGNGTTVFLAKVQGKGAVLNSPVVLSPKAISLNNTVNASNLQISVEHNLVAITWLAVKADTGLSTVDGSLSRDGVNFHSFQISTNVYNASAPFQPNAHFVIYIVHDDPNDDKNPCGPPRPPLDRYALLDNNTSITTVTIPDLLDSSSNNATTTSNSGQQISEAISLPGRPPDIVCLYRWA</sequence>
<feature type="compositionally biased region" description="Low complexity" evidence="1">
    <location>
        <begin position="243"/>
        <end position="254"/>
    </location>
</feature>
<dbReference type="BioCyc" id="CNIT1237085:G1324-3569-MONOMER"/>
<proteinExistence type="predicted"/>
<evidence type="ECO:0000313" key="2">
    <source>
        <dbReference type="EMBL" id="AFU60481.1"/>
    </source>
</evidence>
<feature type="region of interest" description="Disordered" evidence="1">
    <location>
        <begin position="243"/>
        <end position="262"/>
    </location>
</feature>
<protein>
    <submittedName>
        <fullName evidence="2">Uncharacterized protein</fullName>
    </submittedName>
</protein>
<dbReference type="AlphaFoldDB" id="K0IGG1"/>
<accession>K0IGG1</accession>
<dbReference type="HOGENOM" id="CLU_999718_0_0_2"/>
<name>K0IGG1_NITGG</name>
<evidence type="ECO:0000313" key="3">
    <source>
        <dbReference type="Proteomes" id="UP000008037"/>
    </source>
</evidence>
<evidence type="ECO:0000256" key="1">
    <source>
        <dbReference type="SAM" id="MobiDB-lite"/>
    </source>
</evidence>
<dbReference type="Proteomes" id="UP000008037">
    <property type="component" value="Chromosome"/>
</dbReference>
<organism evidence="2 3">
    <name type="scientific">Nitrososphaera gargensis (strain Ga9.2)</name>
    <dbReference type="NCBI Taxonomy" id="1237085"/>
    <lineage>
        <taxon>Archaea</taxon>
        <taxon>Nitrososphaerota</taxon>
        <taxon>Nitrososphaeria</taxon>
        <taxon>Nitrososphaerales</taxon>
        <taxon>Nitrososphaeraceae</taxon>
        <taxon>Nitrososphaera</taxon>
    </lineage>
</organism>
<dbReference type="RefSeq" id="WP_015021013.1">
    <property type="nucleotide sequence ID" value="NC_018719.1"/>
</dbReference>
<dbReference type="GeneID" id="13797379"/>
<keyword evidence="3" id="KW-1185">Reference proteome</keyword>
<dbReference type="KEGG" id="nga:Ngar_c35680"/>
<reference evidence="2" key="1">
    <citation type="journal article" date="2012" name="Environ. Microbiol.">
        <title>The genome of the ammonia-oxidizing Candidatus Nitrososphaera gargensis: insights into metabolic versatility and environmental adaptations.</title>
        <authorList>
            <person name="Spang A."/>
            <person name="Poehlein A."/>
            <person name="Offre P."/>
            <person name="Zumbragel S."/>
            <person name="Haider S."/>
            <person name="Rychlik N."/>
            <person name="Nowka B."/>
            <person name="Schmeisser C."/>
            <person name="Lebedeva E.V."/>
            <person name="Rattei T."/>
            <person name="Bohm C."/>
            <person name="Schmid M."/>
            <person name="Galushko A."/>
            <person name="Hatzenpichler R."/>
            <person name="Weinmaier T."/>
            <person name="Daniel R."/>
            <person name="Schleper C."/>
            <person name="Spieck E."/>
            <person name="Streit W."/>
            <person name="Wagner M."/>
        </authorList>
    </citation>
    <scope>NUCLEOTIDE SEQUENCE [LARGE SCALE GENOMIC DNA]</scope>
    <source>
        <strain evidence="2">Enrichment culture Ga9.2</strain>
    </source>
</reference>